<gene>
    <name evidence="4" type="ORF">ABN16_11095</name>
</gene>
<dbReference type="Pfam" id="PF13514">
    <property type="entry name" value="AAA_27"/>
    <property type="match status" value="1"/>
</dbReference>
<keyword evidence="1" id="KW-0175">Coiled coil</keyword>
<feature type="coiled-coil region" evidence="1">
    <location>
        <begin position="183"/>
        <end position="241"/>
    </location>
</feature>
<dbReference type="EMBL" id="CP012033">
    <property type="protein sequence ID" value="AKP65484.1"/>
    <property type="molecule type" value="Genomic_DNA"/>
</dbReference>
<organism evidence="4 5">
    <name type="scientific">Levilactobacillus koreensis</name>
    <dbReference type="NCBI Taxonomy" id="637971"/>
    <lineage>
        <taxon>Bacteria</taxon>
        <taxon>Bacillati</taxon>
        <taxon>Bacillota</taxon>
        <taxon>Bacilli</taxon>
        <taxon>Lactobacillales</taxon>
        <taxon>Lactobacillaceae</taxon>
        <taxon>Levilactobacillus</taxon>
    </lineage>
</organism>
<keyword evidence="2" id="KW-1133">Transmembrane helix</keyword>
<dbReference type="PANTHER" id="PTHR41259">
    <property type="entry name" value="DOUBLE-STRAND BREAK REPAIR RAD50 ATPASE, PUTATIVE-RELATED"/>
    <property type="match status" value="1"/>
</dbReference>
<dbReference type="PANTHER" id="PTHR41259:SF1">
    <property type="entry name" value="DOUBLE-STRAND BREAK REPAIR RAD50 ATPASE, PUTATIVE-RELATED"/>
    <property type="match status" value="1"/>
</dbReference>
<reference evidence="4 5" key="1">
    <citation type="submission" date="2015-07" db="EMBL/GenBank/DDBJ databases">
        <title>Lactobacillus korensis/26-25/ whole genome sequencing.</title>
        <authorList>
            <person name="Kim M.K."/>
            <person name="Im W.-T."/>
            <person name="Srinivasan S."/>
            <person name="Lee J.-J."/>
        </authorList>
    </citation>
    <scope>NUCLEOTIDE SEQUENCE [LARGE SCALE GENOMIC DNA]</scope>
    <source>
        <strain evidence="4 5">26-25</strain>
    </source>
</reference>
<evidence type="ECO:0000313" key="5">
    <source>
        <dbReference type="Proteomes" id="UP000036000"/>
    </source>
</evidence>
<dbReference type="Proteomes" id="UP000036000">
    <property type="component" value="Chromosome"/>
</dbReference>
<keyword evidence="2" id="KW-0472">Membrane</keyword>
<dbReference type="KEGG" id="lko:ABN16_11095"/>
<evidence type="ECO:0000259" key="3">
    <source>
        <dbReference type="Pfam" id="PF13514"/>
    </source>
</evidence>
<dbReference type="InterPro" id="IPR038734">
    <property type="entry name" value="YhaN_AAA"/>
</dbReference>
<dbReference type="Gene3D" id="3.40.50.300">
    <property type="entry name" value="P-loop containing nucleotide triphosphate hydrolases"/>
    <property type="match status" value="2"/>
</dbReference>
<keyword evidence="2" id="KW-0812">Transmembrane</keyword>
<feature type="transmembrane region" description="Helical" evidence="2">
    <location>
        <begin position="419"/>
        <end position="436"/>
    </location>
</feature>
<dbReference type="SUPFAM" id="SSF52540">
    <property type="entry name" value="P-loop containing nucleoside triphosphate hydrolases"/>
    <property type="match status" value="1"/>
</dbReference>
<sequence length="873" mass="97573">MYLNQLTIYGFGKFHDRTFDLTAGLNVLVGPNEAGKSTLTQFITAILFGFPTKKHPALRYEPLDGSRFGGEITFTQNQTRYLVTRTDGPRGGTVTLRNLTTALTLPPESLPHLLEPVDEALFTSVYVMNEPRLGTVFSASKQELVDRLRHVGAIGSDFWLNQAQILGKQADELYKPQGRNPILNQQLQEHQELTAKLAKAKAAYDTYWDLLQRQQAQRQQQGKLQQELEQQRQVTVQLEQQAANWSTFLQWQRLAQQQSLTTTGFTREDATELARLTGRTTALTATLKEDQTKLQRLQQTTKLTPLFTQYLAATAQVDPLFEQLATVKAANETCARLRANQQDYQQRATAIEQQYAPDGQMPRPFSLATLQQVKRLQEKLATANQKRRQLQQELNRLNEAYRQAQPTRRQRSNPLADKQLGWLAAGLVILIGAMFLPGTLFKLVGALCGVAVGYYGAFIVDGETPASRQLQDLTDSIRDIQAQLREGGQQEDALTNQLEAVGDSYGLGQIPVDQWSAAQAAIGEWEHLTQQLQQTAEQLTTQTQIISDFQITAEQALPDLKVQPLATVLQQLAGLQVTRQALSSQQTDLTAVAETIQRTQRELNQAQRAEETFLRTRNLTTVDDFYRHYQQIREQDNQAAQQEALASQLGPAMQEALQQYATHAELATTVQRAQHRQQDLQSQLDTLTTSLATLAGQLDQLTASGTQAALQQKLANLEAQMQETTQAWLTKNLTRQWIAATLAAASGDRLPQIVTQASEFYGKLTENRYTEIELTPNTLRVQLATGEWREVGQLSRGTAEQLDLAVKLAFAVVMNQRVGMPLVIDDGLVNFDEHRRQAAYALLAEISETVQVIFLTADVTVNAIAGNLIRLTD</sequence>
<dbReference type="SUPFAM" id="SSF58100">
    <property type="entry name" value="Bacterial hemolysins"/>
    <property type="match status" value="1"/>
</dbReference>
<dbReference type="InterPro" id="IPR027417">
    <property type="entry name" value="P-loop_NTPase"/>
</dbReference>
<feature type="domain" description="YhaN AAA" evidence="3">
    <location>
        <begin position="1"/>
        <end position="203"/>
    </location>
</feature>
<feature type="coiled-coil region" evidence="1">
    <location>
        <begin position="327"/>
        <end position="407"/>
    </location>
</feature>
<feature type="coiled-coil region" evidence="1">
    <location>
        <begin position="670"/>
        <end position="727"/>
    </location>
</feature>
<feature type="coiled-coil region" evidence="1">
    <location>
        <begin position="589"/>
        <end position="616"/>
    </location>
</feature>
<evidence type="ECO:0000256" key="1">
    <source>
        <dbReference type="SAM" id="Coils"/>
    </source>
</evidence>
<proteinExistence type="predicted"/>
<dbReference type="RefSeq" id="WP_048735775.1">
    <property type="nucleotide sequence ID" value="NZ_CP012033.1"/>
</dbReference>
<name>A0AAC8UX99_9LACO</name>
<accession>A0AAC8UX99</accession>
<protein>
    <submittedName>
        <fullName evidence="4">DNA repair ATPase</fullName>
    </submittedName>
</protein>
<keyword evidence="5" id="KW-1185">Reference proteome</keyword>
<dbReference type="AlphaFoldDB" id="A0AAC8UX99"/>
<evidence type="ECO:0000256" key="2">
    <source>
        <dbReference type="SAM" id="Phobius"/>
    </source>
</evidence>
<evidence type="ECO:0000313" key="4">
    <source>
        <dbReference type="EMBL" id="AKP65484.1"/>
    </source>
</evidence>
<feature type="transmembrane region" description="Helical" evidence="2">
    <location>
        <begin position="443"/>
        <end position="460"/>
    </location>
</feature>